<dbReference type="Gene3D" id="2.40.50.180">
    <property type="entry name" value="CheA-289, Domain 4"/>
    <property type="match status" value="1"/>
</dbReference>
<evidence type="ECO:0000256" key="1">
    <source>
        <dbReference type="PROSITE-ProRule" id="PRU00169"/>
    </source>
</evidence>
<dbReference type="PROSITE" id="PS50110">
    <property type="entry name" value="RESPONSE_REGULATORY"/>
    <property type="match status" value="1"/>
</dbReference>
<accession>A0A1T4WY49</accession>
<dbReference type="GO" id="GO:0000160">
    <property type="term" value="P:phosphorelay signal transduction system"/>
    <property type="evidence" value="ECO:0007669"/>
    <property type="project" value="InterPro"/>
</dbReference>
<dbReference type="PROSITE" id="PS50851">
    <property type="entry name" value="CHEW"/>
    <property type="match status" value="1"/>
</dbReference>
<dbReference type="SUPFAM" id="SSF52172">
    <property type="entry name" value="CheY-like"/>
    <property type="match status" value="1"/>
</dbReference>
<keyword evidence="1" id="KW-0597">Phosphoprotein</keyword>
<evidence type="ECO:0000313" key="5">
    <source>
        <dbReference type="Proteomes" id="UP000190027"/>
    </source>
</evidence>
<dbReference type="InterPro" id="IPR036061">
    <property type="entry name" value="CheW-like_dom_sf"/>
</dbReference>
<evidence type="ECO:0000313" key="4">
    <source>
        <dbReference type="EMBL" id="SKA82313.1"/>
    </source>
</evidence>
<dbReference type="PANTHER" id="PTHR47233">
    <property type="entry name" value="CHEMOTAXIS PROTEIN CHEV"/>
    <property type="match status" value="1"/>
</dbReference>
<dbReference type="InterPro" id="IPR002545">
    <property type="entry name" value="CheW-lke_dom"/>
</dbReference>
<protein>
    <submittedName>
        <fullName evidence="4">Two-component system, chemotaxis family, response regulator CheV</fullName>
    </submittedName>
</protein>
<keyword evidence="5" id="KW-1185">Reference proteome</keyword>
<evidence type="ECO:0000259" key="3">
    <source>
        <dbReference type="PROSITE" id="PS50851"/>
    </source>
</evidence>
<gene>
    <name evidence="4" type="ORF">SAMN02745704_01539</name>
</gene>
<sequence>MQGKQEILLETGTNELEVLEFYVDHSSADGKSTERSRFGVNVAKVMEVVEVPKDLQSEGTDRHPALMGTIPLRELALPVVDLGKWLDLERSPAPNENIIVTRFNNVVTGFLVTGVVQIHRVNWKDIESPGKVMSSLPGNCITGSMLLNDNFVLLIDLERALAELDETGELTDDSSSADSGGEGKRVLLADDSTSVRALLSQRFDKAGFEVSAYMDGQEAWDELQHLRDQSQEQGVPVTDLLDVVVTDVEMPRMDGYTLTRHIKDDPILSALPVVLFSSLIAGDVAHKGDAVRADLQVTKPDFNNLTSKVLELVDSRN</sequence>
<dbReference type="STRING" id="1121449.SAMN02745704_01539"/>
<dbReference type="Pfam" id="PF01584">
    <property type="entry name" value="CheW"/>
    <property type="match status" value="1"/>
</dbReference>
<feature type="domain" description="Response regulatory" evidence="2">
    <location>
        <begin position="185"/>
        <end position="314"/>
    </location>
</feature>
<dbReference type="Gene3D" id="2.30.30.40">
    <property type="entry name" value="SH3 Domains"/>
    <property type="match status" value="1"/>
</dbReference>
<dbReference type="SUPFAM" id="SSF50341">
    <property type="entry name" value="CheW-like"/>
    <property type="match status" value="1"/>
</dbReference>
<name>A0A1T4WY49_9BACT</name>
<dbReference type="InterPro" id="IPR011006">
    <property type="entry name" value="CheY-like_superfamily"/>
</dbReference>
<feature type="modified residue" description="4-aspartylphosphate" evidence="1">
    <location>
        <position position="247"/>
    </location>
</feature>
<dbReference type="EMBL" id="FUYC01000005">
    <property type="protein sequence ID" value="SKA82313.1"/>
    <property type="molecule type" value="Genomic_DNA"/>
</dbReference>
<dbReference type="Proteomes" id="UP000190027">
    <property type="component" value="Unassembled WGS sequence"/>
</dbReference>
<dbReference type="SMART" id="SM00448">
    <property type="entry name" value="REC"/>
    <property type="match status" value="1"/>
</dbReference>
<evidence type="ECO:0000259" key="2">
    <source>
        <dbReference type="PROSITE" id="PS50110"/>
    </source>
</evidence>
<reference evidence="4 5" key="1">
    <citation type="submission" date="2017-02" db="EMBL/GenBank/DDBJ databases">
        <authorList>
            <person name="Peterson S.W."/>
        </authorList>
    </citation>
    <scope>NUCLEOTIDE SEQUENCE [LARGE SCALE GENOMIC DNA]</scope>
    <source>
        <strain evidence="4 5">DSM 16080</strain>
    </source>
</reference>
<dbReference type="RefSeq" id="WP_078717103.1">
    <property type="nucleotide sequence ID" value="NZ_FUYC01000005.1"/>
</dbReference>
<dbReference type="OrthoDB" id="9806105at2"/>
<dbReference type="GO" id="GO:0006935">
    <property type="term" value="P:chemotaxis"/>
    <property type="evidence" value="ECO:0007669"/>
    <property type="project" value="InterPro"/>
</dbReference>
<dbReference type="Pfam" id="PF00072">
    <property type="entry name" value="Response_reg"/>
    <property type="match status" value="1"/>
</dbReference>
<feature type="domain" description="CheW-like" evidence="3">
    <location>
        <begin position="15"/>
        <end position="166"/>
    </location>
</feature>
<dbReference type="PANTHER" id="PTHR47233:SF3">
    <property type="entry name" value="CHEMOTAXIS PROTEIN CHEV"/>
    <property type="match status" value="1"/>
</dbReference>
<proteinExistence type="predicted"/>
<dbReference type="PIRSF" id="PIRSF002867">
    <property type="entry name" value="CheV"/>
    <property type="match status" value="1"/>
</dbReference>
<dbReference type="InterPro" id="IPR001789">
    <property type="entry name" value="Sig_transdc_resp-reg_receiver"/>
</dbReference>
<dbReference type="SMART" id="SM00260">
    <property type="entry name" value="CheW"/>
    <property type="match status" value="1"/>
</dbReference>
<organism evidence="4 5">
    <name type="scientific">Paucidesulfovibrio gracilis DSM 16080</name>
    <dbReference type="NCBI Taxonomy" id="1121449"/>
    <lineage>
        <taxon>Bacteria</taxon>
        <taxon>Pseudomonadati</taxon>
        <taxon>Thermodesulfobacteriota</taxon>
        <taxon>Desulfovibrionia</taxon>
        <taxon>Desulfovibrionales</taxon>
        <taxon>Desulfovibrionaceae</taxon>
        <taxon>Paucidesulfovibrio</taxon>
    </lineage>
</organism>
<dbReference type="AlphaFoldDB" id="A0A1T4WY49"/>
<dbReference type="Gene3D" id="3.40.50.2300">
    <property type="match status" value="1"/>
</dbReference>
<dbReference type="InterPro" id="IPR024181">
    <property type="entry name" value="Chemotax_regulator_CheV"/>
</dbReference>